<proteinExistence type="predicted"/>
<keyword evidence="3" id="KW-1185">Reference proteome</keyword>
<gene>
    <name evidence="2" type="ORF">CCAND38_300004</name>
</gene>
<evidence type="ECO:0000259" key="1">
    <source>
        <dbReference type="PROSITE" id="PS50846"/>
    </source>
</evidence>
<organism evidence="2 3">
    <name type="scientific">Capnocytophaga canis</name>
    <dbReference type="NCBI Taxonomy" id="1848903"/>
    <lineage>
        <taxon>Bacteria</taxon>
        <taxon>Pseudomonadati</taxon>
        <taxon>Bacteroidota</taxon>
        <taxon>Flavobacteriia</taxon>
        <taxon>Flavobacteriales</taxon>
        <taxon>Flavobacteriaceae</taxon>
        <taxon>Capnocytophaga</taxon>
    </lineage>
</organism>
<dbReference type="RefSeq" id="WP_042344153.1">
    <property type="nucleotide sequence ID" value="NZ_CDOH01000119.1"/>
</dbReference>
<feature type="domain" description="HMA" evidence="1">
    <location>
        <begin position="3"/>
        <end position="68"/>
    </location>
</feature>
<evidence type="ECO:0000313" key="2">
    <source>
        <dbReference type="EMBL" id="CEN45906.1"/>
    </source>
</evidence>
<dbReference type="SUPFAM" id="SSF55008">
    <property type="entry name" value="HMA, heavy metal-associated domain"/>
    <property type="match status" value="1"/>
</dbReference>
<dbReference type="GO" id="GO:0046872">
    <property type="term" value="F:metal ion binding"/>
    <property type="evidence" value="ECO:0007669"/>
    <property type="project" value="InterPro"/>
</dbReference>
<reference evidence="2 3" key="1">
    <citation type="submission" date="2015-01" db="EMBL/GenBank/DDBJ databases">
        <authorList>
            <person name="MANFREDI Pablo"/>
        </authorList>
    </citation>
    <scope>NUCLEOTIDE SEQUENCE [LARGE SCALE GENOMIC DNA]</scope>
    <source>
        <strain evidence="2 3">CcD38</strain>
    </source>
</reference>
<dbReference type="PROSITE" id="PS50846">
    <property type="entry name" value="HMA_2"/>
    <property type="match status" value="1"/>
</dbReference>
<evidence type="ECO:0000313" key="3">
    <source>
        <dbReference type="Proteomes" id="UP000045051"/>
    </source>
</evidence>
<protein>
    <recommendedName>
        <fullName evidence="1">HMA domain-containing protein</fullName>
    </recommendedName>
</protein>
<sequence length="72" mass="8118">MENKELQFKTNLNCGGCVSKVQNELDNALGKDQWSVDTDNPDKILRVNSDVSTEKIIEIVKSKGFNIEFLES</sequence>
<dbReference type="CDD" id="cd00371">
    <property type="entry name" value="HMA"/>
    <property type="match status" value="1"/>
</dbReference>
<dbReference type="InterPro" id="IPR006121">
    <property type="entry name" value="HMA_dom"/>
</dbReference>
<accession>A0A0B7I1Q5</accession>
<dbReference type="InterPro" id="IPR036163">
    <property type="entry name" value="HMA_dom_sf"/>
</dbReference>
<dbReference type="Proteomes" id="UP000045051">
    <property type="component" value="Unassembled WGS sequence"/>
</dbReference>
<name>A0A0B7I1Q5_9FLAO</name>
<dbReference type="EMBL" id="CDOI01000141">
    <property type="protein sequence ID" value="CEN45906.1"/>
    <property type="molecule type" value="Genomic_DNA"/>
</dbReference>
<dbReference type="Gene3D" id="3.30.70.100">
    <property type="match status" value="1"/>
</dbReference>
<dbReference type="AlphaFoldDB" id="A0A0B7I1Q5"/>